<dbReference type="GO" id="GO:0042773">
    <property type="term" value="P:ATP synthesis coupled electron transport"/>
    <property type="evidence" value="ECO:0007669"/>
    <property type="project" value="InterPro"/>
</dbReference>
<dbReference type="InterPro" id="IPR001750">
    <property type="entry name" value="ND/Mrp_TM"/>
</dbReference>
<name>A0A936ZFX1_9HYPH</name>
<accession>A0A936ZFX1</accession>
<evidence type="ECO:0000256" key="1">
    <source>
        <dbReference type="ARBA" id="ARBA00004127"/>
    </source>
</evidence>
<proteinExistence type="predicted"/>
<feature type="transmembrane region" description="Helical" evidence="6">
    <location>
        <begin position="120"/>
        <end position="140"/>
    </location>
</feature>
<dbReference type="Pfam" id="PF00361">
    <property type="entry name" value="Proton_antipo_M"/>
    <property type="match status" value="1"/>
</dbReference>
<gene>
    <name evidence="8" type="ORF">JKG68_19855</name>
</gene>
<feature type="transmembrane region" description="Helical" evidence="6">
    <location>
        <begin position="173"/>
        <end position="193"/>
    </location>
</feature>
<dbReference type="GO" id="GO:0003954">
    <property type="term" value="F:NADH dehydrogenase activity"/>
    <property type="evidence" value="ECO:0007669"/>
    <property type="project" value="TreeGrafter"/>
</dbReference>
<feature type="transmembrane region" description="Helical" evidence="6">
    <location>
        <begin position="214"/>
        <end position="237"/>
    </location>
</feature>
<dbReference type="GO" id="GO:0015990">
    <property type="term" value="P:electron transport coupled proton transport"/>
    <property type="evidence" value="ECO:0007669"/>
    <property type="project" value="TreeGrafter"/>
</dbReference>
<evidence type="ECO:0000256" key="3">
    <source>
        <dbReference type="ARBA" id="ARBA00022989"/>
    </source>
</evidence>
<keyword evidence="4 6" id="KW-0472">Membrane</keyword>
<dbReference type="InterPro" id="IPR003945">
    <property type="entry name" value="NU5C-like"/>
</dbReference>
<dbReference type="Proteomes" id="UP000605848">
    <property type="component" value="Unassembled WGS sequence"/>
</dbReference>
<dbReference type="GO" id="GO:0008137">
    <property type="term" value="F:NADH dehydrogenase (ubiquinone) activity"/>
    <property type="evidence" value="ECO:0007669"/>
    <property type="project" value="InterPro"/>
</dbReference>
<comment type="caution">
    <text evidence="8">The sequence shown here is derived from an EMBL/GenBank/DDBJ whole genome shotgun (WGS) entry which is preliminary data.</text>
</comment>
<evidence type="ECO:0000256" key="2">
    <source>
        <dbReference type="ARBA" id="ARBA00022692"/>
    </source>
</evidence>
<evidence type="ECO:0000256" key="5">
    <source>
        <dbReference type="RuleBase" id="RU000320"/>
    </source>
</evidence>
<reference evidence="8" key="1">
    <citation type="submission" date="2021-01" db="EMBL/GenBank/DDBJ databases">
        <title>Microvirga sp.</title>
        <authorList>
            <person name="Kim M.K."/>
        </authorList>
    </citation>
    <scope>NUCLEOTIDE SEQUENCE</scope>
    <source>
        <strain evidence="8">5420S-16</strain>
    </source>
</reference>
<feature type="transmembrane region" description="Helical" evidence="6">
    <location>
        <begin position="67"/>
        <end position="88"/>
    </location>
</feature>
<dbReference type="AlphaFoldDB" id="A0A936ZFX1"/>
<comment type="subcellular location">
    <subcellularLocation>
        <location evidence="1">Endomembrane system</location>
        <topology evidence="1">Multi-pass membrane protein</topology>
    </subcellularLocation>
    <subcellularLocation>
        <location evidence="5">Membrane</location>
        <topology evidence="5">Multi-pass membrane protein</topology>
    </subcellularLocation>
</comment>
<sequence>MHAGIINAGGFLILRLSDVVSLSNGALEVLAAVGGATALFGSVVMLTQTSVKAGLAYSTVAQMGFMMLQCGLGAFPAALLHIVAHSLYKAHAFLSSGSVIDLARASSTPSPGGQPHPARLAVAMVAVFTVALGVAALFGATLQQKPGAFALGAILLLGLVHLLANAIDERPNLYVIAKSAILASAVAVAYFALQAGAEWLTAASLPATQSLKGPLDLAIVMVVILSFGTVTLFQSVMAHHAQAPFWQALYVHLSHGLYLNTIANRLVLRHWPRAAALRPLSTKA</sequence>
<keyword evidence="9" id="KW-1185">Reference proteome</keyword>
<dbReference type="PANTHER" id="PTHR42829">
    <property type="entry name" value="NADH-UBIQUINONE OXIDOREDUCTASE CHAIN 5"/>
    <property type="match status" value="1"/>
</dbReference>
<evidence type="ECO:0000313" key="8">
    <source>
        <dbReference type="EMBL" id="MBL0406219.1"/>
    </source>
</evidence>
<protein>
    <recommendedName>
        <fullName evidence="7">NADH:quinone oxidoreductase/Mrp antiporter transmembrane domain-containing protein</fullName>
    </recommendedName>
</protein>
<dbReference type="PANTHER" id="PTHR42829:SF1">
    <property type="entry name" value="INORGANIC CARBON TRANSPORTER SUBUNIT DABB-RELATED"/>
    <property type="match status" value="1"/>
</dbReference>
<evidence type="ECO:0000256" key="4">
    <source>
        <dbReference type="ARBA" id="ARBA00023136"/>
    </source>
</evidence>
<evidence type="ECO:0000313" key="9">
    <source>
        <dbReference type="Proteomes" id="UP000605848"/>
    </source>
</evidence>
<dbReference type="GO" id="GO:0016020">
    <property type="term" value="C:membrane"/>
    <property type="evidence" value="ECO:0007669"/>
    <property type="project" value="UniProtKB-SubCell"/>
</dbReference>
<dbReference type="GO" id="GO:0012505">
    <property type="term" value="C:endomembrane system"/>
    <property type="evidence" value="ECO:0007669"/>
    <property type="project" value="UniProtKB-SubCell"/>
</dbReference>
<dbReference type="EMBL" id="JAEQMY010000036">
    <property type="protein sequence ID" value="MBL0406219.1"/>
    <property type="molecule type" value="Genomic_DNA"/>
</dbReference>
<evidence type="ECO:0000259" key="7">
    <source>
        <dbReference type="Pfam" id="PF00361"/>
    </source>
</evidence>
<organism evidence="8 9">
    <name type="scientific">Microvirga aerilata</name>
    <dbReference type="NCBI Taxonomy" id="670292"/>
    <lineage>
        <taxon>Bacteria</taxon>
        <taxon>Pseudomonadati</taxon>
        <taxon>Pseudomonadota</taxon>
        <taxon>Alphaproteobacteria</taxon>
        <taxon>Hyphomicrobiales</taxon>
        <taxon>Methylobacteriaceae</taxon>
        <taxon>Microvirga</taxon>
    </lineage>
</organism>
<keyword evidence="2 5" id="KW-0812">Transmembrane</keyword>
<feature type="domain" description="NADH:quinone oxidoreductase/Mrp antiporter transmembrane" evidence="7">
    <location>
        <begin position="5"/>
        <end position="101"/>
    </location>
</feature>
<feature type="transmembrane region" description="Helical" evidence="6">
    <location>
        <begin position="25"/>
        <end position="46"/>
    </location>
</feature>
<keyword evidence="3 6" id="KW-1133">Transmembrane helix</keyword>
<evidence type="ECO:0000256" key="6">
    <source>
        <dbReference type="SAM" id="Phobius"/>
    </source>
</evidence>
<feature type="transmembrane region" description="Helical" evidence="6">
    <location>
        <begin position="147"/>
        <end position="167"/>
    </location>
</feature>